<accession>A0A1R0H4Q8</accession>
<sequence>MFAVGKAPTQKYSLRTRASAVNFQYLEEDWWSPPREDIKEAESEFVQFSSFWDVSKPPDAFQDPETSSGMGKIQFYGDFGIPRRTVDSGRDQEYFYDPHLFGLIQDH</sequence>
<protein>
    <submittedName>
        <fullName evidence="1">Uncharacterized protein</fullName>
    </submittedName>
</protein>
<dbReference type="AlphaFoldDB" id="A0A1R0H4Q8"/>
<evidence type="ECO:0000313" key="1">
    <source>
        <dbReference type="EMBL" id="OLY84044.1"/>
    </source>
</evidence>
<dbReference type="STRING" id="133383.A0A1R0H4Q8"/>
<organism evidence="1 2">
    <name type="scientific">Smittium mucronatum</name>
    <dbReference type="NCBI Taxonomy" id="133383"/>
    <lineage>
        <taxon>Eukaryota</taxon>
        <taxon>Fungi</taxon>
        <taxon>Fungi incertae sedis</taxon>
        <taxon>Zoopagomycota</taxon>
        <taxon>Kickxellomycotina</taxon>
        <taxon>Harpellomycetes</taxon>
        <taxon>Harpellales</taxon>
        <taxon>Legeriomycetaceae</taxon>
        <taxon>Smittium</taxon>
    </lineage>
</organism>
<dbReference type="Proteomes" id="UP000187455">
    <property type="component" value="Unassembled WGS sequence"/>
</dbReference>
<dbReference type="EMBL" id="LSSL01000642">
    <property type="protein sequence ID" value="OLY84044.1"/>
    <property type="molecule type" value="Genomic_DNA"/>
</dbReference>
<reference evidence="1 2" key="1">
    <citation type="journal article" date="2016" name="Mol. Biol. Evol.">
        <title>Genome-Wide Survey of Gut Fungi (Harpellales) Reveals the First Horizontally Transferred Ubiquitin Gene from a Mosquito Host.</title>
        <authorList>
            <person name="Wang Y."/>
            <person name="White M.M."/>
            <person name="Kvist S."/>
            <person name="Moncalvo J.M."/>
        </authorList>
    </citation>
    <scope>NUCLEOTIDE SEQUENCE [LARGE SCALE GENOMIC DNA]</scope>
    <source>
        <strain evidence="1 2">ALG-7-W6</strain>
    </source>
</reference>
<evidence type="ECO:0000313" key="2">
    <source>
        <dbReference type="Proteomes" id="UP000187455"/>
    </source>
</evidence>
<gene>
    <name evidence="1" type="ORF">AYI68_g1795</name>
</gene>
<keyword evidence="2" id="KW-1185">Reference proteome</keyword>
<name>A0A1R0H4Q8_9FUNG</name>
<proteinExistence type="predicted"/>
<comment type="caution">
    <text evidence="1">The sequence shown here is derived from an EMBL/GenBank/DDBJ whole genome shotgun (WGS) entry which is preliminary data.</text>
</comment>